<comment type="caution">
    <text evidence="1">The sequence shown here is derived from an EMBL/GenBank/DDBJ whole genome shotgun (WGS) entry which is preliminary data.</text>
</comment>
<name>A0A9D2CLR4_9BACE</name>
<dbReference type="PROSITE" id="PS51257">
    <property type="entry name" value="PROKAR_LIPOPROTEIN"/>
    <property type="match status" value="1"/>
</dbReference>
<dbReference type="Proteomes" id="UP000886851">
    <property type="component" value="Unassembled WGS sequence"/>
</dbReference>
<protein>
    <submittedName>
        <fullName evidence="1">DUF4270 domain-containing protein</fullName>
    </submittedName>
</protein>
<proteinExistence type="predicted"/>
<dbReference type="Pfam" id="PF14092">
    <property type="entry name" value="DUF4270"/>
    <property type="match status" value="1"/>
</dbReference>
<sequence length="514" mass="57917">MKGKKFGTWLVAAVALLCGCDDNTGSMGMEMLPDTDGMSAHTVSFDVITESVPAESVFAKTSTGYVGRYSDPDFGYFESGFMTALTCTENFTLPEVYKETEWDSEGNPTKATGALTGDSVAALQLVVFYNEWFGDSLNACRMSAYELNRALDYDNRYTDIDPSDYYDPSTGLLGRKAYSAYDTTVPDSVRNETDSYGNSIYAPSIVFNLPAKEFGEDRILKPYRDPATHHYFDNPESFIDNVFKGVYLTTDQGDGTVLYVNRVDLRMRLHFFHVNDSTGLKLKKKDGTDSTYYSINPIFSSTKEVTQVNRFYNSDLVAEKANEKGWTYLKSPAGIFTQATLPYDEIYTQLANDTLNGARLTFTSYRQDNSHAFSMEAPTRVLLVRKQEYKKFFEDNELTDDITSYLATHNSSGTNQYVFSNIARLVTTCINEKQQAREAAGSSWDEEQWMRDNPDWNKVLLIPVSITVDPNNSERITGIQHDLQPGYAKLQGGPEGERLKLEVTYTRFHGENED</sequence>
<gene>
    <name evidence="1" type="ORF">H9824_07020</name>
</gene>
<reference evidence="1" key="2">
    <citation type="submission" date="2021-04" db="EMBL/GenBank/DDBJ databases">
        <authorList>
            <person name="Gilroy R."/>
        </authorList>
    </citation>
    <scope>NUCLEOTIDE SEQUENCE</scope>
    <source>
        <strain evidence="1">Gambia2-208</strain>
    </source>
</reference>
<dbReference type="EMBL" id="DXCV01000048">
    <property type="protein sequence ID" value="HIY88436.1"/>
    <property type="molecule type" value="Genomic_DNA"/>
</dbReference>
<evidence type="ECO:0000313" key="1">
    <source>
        <dbReference type="EMBL" id="HIY88436.1"/>
    </source>
</evidence>
<reference evidence="1" key="1">
    <citation type="journal article" date="2021" name="PeerJ">
        <title>Extensive microbial diversity within the chicken gut microbiome revealed by metagenomics and culture.</title>
        <authorList>
            <person name="Gilroy R."/>
            <person name="Ravi A."/>
            <person name="Getino M."/>
            <person name="Pursley I."/>
            <person name="Horton D.L."/>
            <person name="Alikhan N.F."/>
            <person name="Baker D."/>
            <person name="Gharbi K."/>
            <person name="Hall N."/>
            <person name="Watson M."/>
            <person name="Adriaenssens E.M."/>
            <person name="Foster-Nyarko E."/>
            <person name="Jarju S."/>
            <person name="Secka A."/>
            <person name="Antonio M."/>
            <person name="Oren A."/>
            <person name="Chaudhuri R.R."/>
            <person name="La Ragione R."/>
            <person name="Hildebrand F."/>
            <person name="Pallen M.J."/>
        </authorList>
    </citation>
    <scope>NUCLEOTIDE SEQUENCE</scope>
    <source>
        <strain evidence="1">Gambia2-208</strain>
    </source>
</reference>
<organism evidence="1 2">
    <name type="scientific">Candidatus Bacteroides pullicola</name>
    <dbReference type="NCBI Taxonomy" id="2838475"/>
    <lineage>
        <taxon>Bacteria</taxon>
        <taxon>Pseudomonadati</taxon>
        <taxon>Bacteroidota</taxon>
        <taxon>Bacteroidia</taxon>
        <taxon>Bacteroidales</taxon>
        <taxon>Bacteroidaceae</taxon>
        <taxon>Bacteroides</taxon>
    </lineage>
</organism>
<evidence type="ECO:0000313" key="2">
    <source>
        <dbReference type="Proteomes" id="UP000886851"/>
    </source>
</evidence>
<dbReference type="AlphaFoldDB" id="A0A9D2CLR4"/>
<dbReference type="InterPro" id="IPR025366">
    <property type="entry name" value="DUF4270"/>
</dbReference>
<accession>A0A9D2CLR4</accession>